<keyword evidence="4" id="KW-0175">Coiled coil</keyword>
<protein>
    <submittedName>
        <fullName evidence="5">Unannotated protein</fullName>
    </submittedName>
</protein>
<dbReference type="PIRSF" id="PIRSF006488">
    <property type="entry name" value="Exonuc_VII_S"/>
    <property type="match status" value="1"/>
</dbReference>
<feature type="coiled-coil region" evidence="4">
    <location>
        <begin position="44"/>
        <end position="71"/>
    </location>
</feature>
<dbReference type="NCBIfam" id="NF002139">
    <property type="entry name" value="PRK00977.1-3"/>
    <property type="match status" value="1"/>
</dbReference>
<dbReference type="AlphaFoldDB" id="A0A6J6E895"/>
<dbReference type="GO" id="GO:0008855">
    <property type="term" value="F:exodeoxyribonuclease VII activity"/>
    <property type="evidence" value="ECO:0007669"/>
    <property type="project" value="InterPro"/>
</dbReference>
<dbReference type="InterPro" id="IPR003761">
    <property type="entry name" value="Exonuc_VII_S"/>
</dbReference>
<dbReference type="GO" id="GO:0006308">
    <property type="term" value="P:DNA catabolic process"/>
    <property type="evidence" value="ECO:0007669"/>
    <property type="project" value="InterPro"/>
</dbReference>
<dbReference type="EMBL" id="CAEZTU010000008">
    <property type="protein sequence ID" value="CAB4572541.1"/>
    <property type="molecule type" value="Genomic_DNA"/>
</dbReference>
<dbReference type="SUPFAM" id="SSF116842">
    <property type="entry name" value="XseB-like"/>
    <property type="match status" value="1"/>
</dbReference>
<gene>
    <name evidence="5" type="ORF">UFOPK1740_00340</name>
</gene>
<keyword evidence="3" id="KW-0378">Hydrolase</keyword>
<evidence type="ECO:0000256" key="4">
    <source>
        <dbReference type="SAM" id="Coils"/>
    </source>
</evidence>
<evidence type="ECO:0000313" key="5">
    <source>
        <dbReference type="EMBL" id="CAB4572541.1"/>
    </source>
</evidence>
<organism evidence="5">
    <name type="scientific">freshwater metagenome</name>
    <dbReference type="NCBI Taxonomy" id="449393"/>
    <lineage>
        <taxon>unclassified sequences</taxon>
        <taxon>metagenomes</taxon>
        <taxon>ecological metagenomes</taxon>
    </lineage>
</organism>
<dbReference type="Pfam" id="PF02609">
    <property type="entry name" value="Exonuc_VII_S"/>
    <property type="match status" value="1"/>
</dbReference>
<keyword evidence="2" id="KW-0540">Nuclease</keyword>
<dbReference type="GO" id="GO:0005829">
    <property type="term" value="C:cytosol"/>
    <property type="evidence" value="ECO:0007669"/>
    <property type="project" value="TreeGrafter"/>
</dbReference>
<accession>A0A6J6E895</accession>
<keyword evidence="1" id="KW-0963">Cytoplasm</keyword>
<evidence type="ECO:0000256" key="1">
    <source>
        <dbReference type="ARBA" id="ARBA00022490"/>
    </source>
</evidence>
<sequence>MAKDANMSYEQARTALEEIVTQLESGNLALEETLKLWEKGEQLAALCQTILDNAQERLEELTQDDEYEDEEEE</sequence>
<proteinExistence type="inferred from homology"/>
<dbReference type="NCBIfam" id="TIGR01280">
    <property type="entry name" value="xseB"/>
    <property type="match status" value="1"/>
</dbReference>
<dbReference type="Gene3D" id="1.10.287.1040">
    <property type="entry name" value="Exonuclease VII, small subunit"/>
    <property type="match status" value="1"/>
</dbReference>
<dbReference type="GO" id="GO:0009318">
    <property type="term" value="C:exodeoxyribonuclease VII complex"/>
    <property type="evidence" value="ECO:0007669"/>
    <property type="project" value="InterPro"/>
</dbReference>
<dbReference type="PANTHER" id="PTHR34137:SF1">
    <property type="entry name" value="EXODEOXYRIBONUCLEASE 7 SMALL SUBUNIT"/>
    <property type="match status" value="1"/>
</dbReference>
<dbReference type="HAMAP" id="MF_00337">
    <property type="entry name" value="Exonuc_7_S"/>
    <property type="match status" value="1"/>
</dbReference>
<reference evidence="5" key="1">
    <citation type="submission" date="2020-05" db="EMBL/GenBank/DDBJ databases">
        <authorList>
            <person name="Chiriac C."/>
            <person name="Salcher M."/>
            <person name="Ghai R."/>
            <person name="Kavagutti S V."/>
        </authorList>
    </citation>
    <scope>NUCLEOTIDE SEQUENCE</scope>
</reference>
<name>A0A6J6E895_9ZZZZ</name>
<dbReference type="InterPro" id="IPR037004">
    <property type="entry name" value="Exonuc_VII_ssu_sf"/>
</dbReference>
<dbReference type="PANTHER" id="PTHR34137">
    <property type="entry name" value="EXODEOXYRIBONUCLEASE 7 SMALL SUBUNIT"/>
    <property type="match status" value="1"/>
</dbReference>
<evidence type="ECO:0000256" key="3">
    <source>
        <dbReference type="ARBA" id="ARBA00022801"/>
    </source>
</evidence>
<evidence type="ECO:0000256" key="2">
    <source>
        <dbReference type="ARBA" id="ARBA00022722"/>
    </source>
</evidence>